<dbReference type="Pfam" id="PF00486">
    <property type="entry name" value="Trans_reg_C"/>
    <property type="match status" value="1"/>
</dbReference>
<evidence type="ECO:0000256" key="2">
    <source>
        <dbReference type="ARBA" id="ARBA00023125"/>
    </source>
</evidence>
<organism evidence="6 7">
    <name type="scientific">Tamaricihabitans halophyticus</name>
    <dbReference type="NCBI Taxonomy" id="1262583"/>
    <lineage>
        <taxon>Bacteria</taxon>
        <taxon>Bacillati</taxon>
        <taxon>Actinomycetota</taxon>
        <taxon>Actinomycetes</taxon>
        <taxon>Pseudonocardiales</taxon>
        <taxon>Pseudonocardiaceae</taxon>
        <taxon>Tamaricihabitans</taxon>
    </lineage>
</organism>
<dbReference type="Pfam" id="PF13401">
    <property type="entry name" value="AAA_22"/>
    <property type="match status" value="1"/>
</dbReference>
<dbReference type="PANTHER" id="PTHR47691">
    <property type="entry name" value="REGULATOR-RELATED"/>
    <property type="match status" value="1"/>
</dbReference>
<dbReference type="OrthoDB" id="9812579at2"/>
<dbReference type="EMBL" id="SLXQ01000007">
    <property type="protein sequence ID" value="TCP50815.1"/>
    <property type="molecule type" value="Genomic_DNA"/>
</dbReference>
<dbReference type="InterPro" id="IPR011990">
    <property type="entry name" value="TPR-like_helical_dom_sf"/>
</dbReference>
<dbReference type="InterPro" id="IPR016032">
    <property type="entry name" value="Sig_transdc_resp-reg_C-effctor"/>
</dbReference>
<dbReference type="PROSITE" id="PS51755">
    <property type="entry name" value="OMPR_PHOB"/>
    <property type="match status" value="1"/>
</dbReference>
<evidence type="ECO:0000313" key="6">
    <source>
        <dbReference type="EMBL" id="TCP50815.1"/>
    </source>
</evidence>
<dbReference type="PRINTS" id="PR00364">
    <property type="entry name" value="DISEASERSIST"/>
</dbReference>
<dbReference type="GO" id="GO:0006355">
    <property type="term" value="P:regulation of DNA-templated transcription"/>
    <property type="evidence" value="ECO:0007669"/>
    <property type="project" value="InterPro"/>
</dbReference>
<feature type="compositionally biased region" description="Polar residues" evidence="4">
    <location>
        <begin position="720"/>
        <end position="737"/>
    </location>
</feature>
<dbReference type="SUPFAM" id="SSF48452">
    <property type="entry name" value="TPR-like"/>
    <property type="match status" value="3"/>
</dbReference>
<dbReference type="SMART" id="SM01043">
    <property type="entry name" value="BTAD"/>
    <property type="match status" value="1"/>
</dbReference>
<sequence length="1115" mass="121972">MRFGVLGPLAVWNADGTEVAVPGRKVRALLANLLVLDGKPVSADRLMEHLWGADQPGNPAGALQAKVSQLRRVLDEVEPGGRQLLTAGPSGYALRLDQATVDANQFAELVRDARQQPDPGVRAKLLREALDLWRGAAYADFADEEFARSTIDRLEESRRAAWDDAVQARLELGQHAELIGELSDALVHDPLRERLRALHMHALYLAGRQADALHSFDQLREHLAEELGLDPGPEISELRQRILRQDPTLRLAEPAHDTTRHTPPRTNLPLPATEIIGRQAELSSIVATLHPGRLVTLLGPGGVGKTRLALEVAHQYQEAPDGVWFLELGALSEHDCTDPVSALAEHIAAALNIREHQTLAMSMSTEPRSAAEQLTDALRDKRQLLVLDNCEHLVESVAALADRLRRAVPELSLLATSREPLGLHGEQLWPLAPLTLPAPDSGYTQSWSESGAIQLFVARAAARAPGFRLSEDNAATIAAICRRLDGLPLALELAAARVRALGIEQLAARLDDRFGILTTGNRDAPERQQTLRAVIDWSWELLSDPERTVLRRLAVHTDGCTLAAAEAICAGDGIDERDVLDILAQLVDRSLVQVLDQESRVRYRMLETVTSYCLERLAETGEQQAAELRHLRHYTALAETAEPRLRESSQQQWLCVLDTEAGNLRAALETANRLHRADLALRLARALAWYWFLRGRYRETHRTLARALDVPDSPGLDSTGPDSTGLDSTGPDSTGDGQLSLSRAMVTAWLAGIDMLRNAGTDPLGRSTTAIAHFDGLDAPVERAYAQWLLAFCMSQVGARDTVDTLLTDALDAMRAIGDQWGEAAALALRAWQSLSRGELTASRQDAEDSWTRFQEIGDRWGGVHVIQLLGVLAEIDGEYTRADQLNQMGLRFAEELGLWPMVAESLGRLGRLALLAKDFARADELHDRALHVALDQSFKPGAVFAEMGLVMAARRQGDFPKAETHIQRPLDWHRNQGYEAGLAFVLAEHGFLTEQQGNPALAREIHQQGLETARLTGDPRSIALAIEGLAGVAALDGEAHQAALLLGVASAARESVRAPLPAAERGDVDRIRAVAVEQHGEAEFAEHFERGATLGLARYLAHHDAQDPAPRGER</sequence>
<evidence type="ECO:0000256" key="4">
    <source>
        <dbReference type="SAM" id="MobiDB-lite"/>
    </source>
</evidence>
<reference evidence="6 7" key="1">
    <citation type="submission" date="2019-03" db="EMBL/GenBank/DDBJ databases">
        <title>Genomic Encyclopedia of Type Strains, Phase IV (KMG-IV): sequencing the most valuable type-strain genomes for metagenomic binning, comparative biology and taxonomic classification.</title>
        <authorList>
            <person name="Goeker M."/>
        </authorList>
    </citation>
    <scope>NUCLEOTIDE SEQUENCE [LARGE SCALE GENOMIC DNA]</scope>
    <source>
        <strain evidence="6 7">DSM 45765</strain>
    </source>
</reference>
<dbReference type="SMART" id="SM00862">
    <property type="entry name" value="Trans_reg_C"/>
    <property type="match status" value="1"/>
</dbReference>
<feature type="DNA-binding region" description="OmpR/PhoB-type" evidence="3">
    <location>
        <begin position="1"/>
        <end position="96"/>
    </location>
</feature>
<dbReference type="InterPro" id="IPR049945">
    <property type="entry name" value="AAA_22"/>
</dbReference>
<dbReference type="Proteomes" id="UP000294911">
    <property type="component" value="Unassembled WGS sequence"/>
</dbReference>
<dbReference type="Pfam" id="PF25872">
    <property type="entry name" value="HTH_77"/>
    <property type="match status" value="1"/>
</dbReference>
<dbReference type="SUPFAM" id="SSF46894">
    <property type="entry name" value="C-terminal effector domain of the bipartite response regulators"/>
    <property type="match status" value="1"/>
</dbReference>
<dbReference type="Gene3D" id="1.25.40.10">
    <property type="entry name" value="Tetratricopeptide repeat domain"/>
    <property type="match status" value="2"/>
</dbReference>
<accession>A0A4R2QUQ3</accession>
<dbReference type="InterPro" id="IPR005158">
    <property type="entry name" value="BTAD"/>
</dbReference>
<protein>
    <submittedName>
        <fullName evidence="6">Putative ATPase</fullName>
    </submittedName>
</protein>
<keyword evidence="7" id="KW-1185">Reference proteome</keyword>
<gene>
    <name evidence="6" type="ORF">EV191_10777</name>
</gene>
<dbReference type="InterPro" id="IPR001867">
    <property type="entry name" value="OmpR/PhoB-type_DNA-bd"/>
</dbReference>
<evidence type="ECO:0000256" key="1">
    <source>
        <dbReference type="ARBA" id="ARBA00005820"/>
    </source>
</evidence>
<dbReference type="Gene3D" id="1.10.10.10">
    <property type="entry name" value="Winged helix-like DNA-binding domain superfamily/Winged helix DNA-binding domain"/>
    <property type="match status" value="1"/>
</dbReference>
<comment type="caution">
    <text evidence="6">The sequence shown here is derived from an EMBL/GenBank/DDBJ whole genome shotgun (WGS) entry which is preliminary data.</text>
</comment>
<dbReference type="InterPro" id="IPR036388">
    <property type="entry name" value="WH-like_DNA-bd_sf"/>
</dbReference>
<evidence type="ECO:0000313" key="7">
    <source>
        <dbReference type="Proteomes" id="UP000294911"/>
    </source>
</evidence>
<dbReference type="InterPro" id="IPR058852">
    <property type="entry name" value="HTH_77"/>
</dbReference>
<dbReference type="InterPro" id="IPR027417">
    <property type="entry name" value="P-loop_NTPase"/>
</dbReference>
<keyword evidence="2 3" id="KW-0238">DNA-binding</keyword>
<dbReference type="GO" id="GO:0000160">
    <property type="term" value="P:phosphorelay signal transduction system"/>
    <property type="evidence" value="ECO:0007669"/>
    <property type="project" value="InterPro"/>
</dbReference>
<evidence type="ECO:0000259" key="5">
    <source>
        <dbReference type="PROSITE" id="PS51755"/>
    </source>
</evidence>
<dbReference type="Pfam" id="PF03704">
    <property type="entry name" value="BTAD"/>
    <property type="match status" value="1"/>
</dbReference>
<feature type="region of interest" description="Disordered" evidence="4">
    <location>
        <begin position="709"/>
        <end position="737"/>
    </location>
</feature>
<comment type="similarity">
    <text evidence="1">Belongs to the AfsR/DnrI/RedD regulatory family.</text>
</comment>
<dbReference type="Gene3D" id="3.40.50.300">
    <property type="entry name" value="P-loop containing nucleotide triphosphate hydrolases"/>
    <property type="match status" value="1"/>
</dbReference>
<proteinExistence type="inferred from homology"/>
<evidence type="ECO:0000256" key="3">
    <source>
        <dbReference type="PROSITE-ProRule" id="PRU01091"/>
    </source>
</evidence>
<dbReference type="AlphaFoldDB" id="A0A4R2QUQ3"/>
<dbReference type="CDD" id="cd15831">
    <property type="entry name" value="BTAD"/>
    <property type="match status" value="1"/>
</dbReference>
<feature type="domain" description="OmpR/PhoB-type" evidence="5">
    <location>
        <begin position="1"/>
        <end position="96"/>
    </location>
</feature>
<dbReference type="GO" id="GO:0003677">
    <property type="term" value="F:DNA binding"/>
    <property type="evidence" value="ECO:0007669"/>
    <property type="project" value="UniProtKB-UniRule"/>
</dbReference>
<dbReference type="PANTHER" id="PTHR47691:SF3">
    <property type="entry name" value="HTH-TYPE TRANSCRIPTIONAL REGULATOR RV0890C-RELATED"/>
    <property type="match status" value="1"/>
</dbReference>
<dbReference type="RefSeq" id="WP_132878056.1">
    <property type="nucleotide sequence ID" value="NZ_SLXQ01000007.1"/>
</dbReference>
<dbReference type="SUPFAM" id="SSF52540">
    <property type="entry name" value="P-loop containing nucleoside triphosphate hydrolases"/>
    <property type="match status" value="1"/>
</dbReference>
<name>A0A4R2QUQ3_9PSEU</name>